<keyword evidence="2" id="KW-0812">Transmembrane</keyword>
<keyword evidence="2" id="KW-0472">Membrane</keyword>
<comment type="pathway">
    <text evidence="1">Protein modification; protein ubiquitination.</text>
</comment>
<evidence type="ECO:0000256" key="1">
    <source>
        <dbReference type="ARBA" id="ARBA00004906"/>
    </source>
</evidence>
<dbReference type="PANTHER" id="PTHR11165">
    <property type="entry name" value="SKP1"/>
    <property type="match status" value="1"/>
</dbReference>
<sequence length="220" mass="23739">MTQEINIPTWKWKVINMDFITGWVGSAPWAKPVLMALLKRMCQLRFLIVRQTRNAEFQKLQVPPTVPPTDRRWGQWMATCSSSPEGLGILAKFGPTPGPADCSASVDAGVVDVAVVGVAVVVVVVVDAVVVVIYVAIVAVVVVGVGVVVVVVVVVAIVVVVVVVVVVVIVVVVVVVVTLLHLTCVADLIKGKTPEEIRKTFNIKNDFMPKEEEEVRKENA</sequence>
<feature type="transmembrane region" description="Helical" evidence="2">
    <location>
        <begin position="149"/>
        <end position="182"/>
    </location>
</feature>
<evidence type="ECO:0000259" key="3">
    <source>
        <dbReference type="Pfam" id="PF01466"/>
    </source>
</evidence>
<feature type="domain" description="SKP1 component dimerisation" evidence="3">
    <location>
        <begin position="179"/>
        <end position="220"/>
    </location>
</feature>
<name>A0AAF0PT90_SOLVR</name>
<feature type="transmembrane region" description="Helical" evidence="2">
    <location>
        <begin position="20"/>
        <end position="38"/>
    </location>
</feature>
<dbReference type="GO" id="GO:0006511">
    <property type="term" value="P:ubiquitin-dependent protein catabolic process"/>
    <property type="evidence" value="ECO:0007669"/>
    <property type="project" value="InterPro"/>
</dbReference>
<dbReference type="Gene3D" id="3.30.710.10">
    <property type="entry name" value="Potassium Channel Kv1.1, Chain A"/>
    <property type="match status" value="1"/>
</dbReference>
<organism evidence="4 5">
    <name type="scientific">Solanum verrucosum</name>
    <dbReference type="NCBI Taxonomy" id="315347"/>
    <lineage>
        <taxon>Eukaryota</taxon>
        <taxon>Viridiplantae</taxon>
        <taxon>Streptophyta</taxon>
        <taxon>Embryophyta</taxon>
        <taxon>Tracheophyta</taxon>
        <taxon>Spermatophyta</taxon>
        <taxon>Magnoliopsida</taxon>
        <taxon>eudicotyledons</taxon>
        <taxon>Gunneridae</taxon>
        <taxon>Pentapetalae</taxon>
        <taxon>asterids</taxon>
        <taxon>lamiids</taxon>
        <taxon>Solanales</taxon>
        <taxon>Solanaceae</taxon>
        <taxon>Solanoideae</taxon>
        <taxon>Solaneae</taxon>
        <taxon>Solanum</taxon>
    </lineage>
</organism>
<proteinExistence type="predicted"/>
<dbReference type="InterPro" id="IPR011333">
    <property type="entry name" value="SKP1/BTB/POZ_sf"/>
</dbReference>
<reference evidence="4" key="1">
    <citation type="submission" date="2023-08" db="EMBL/GenBank/DDBJ databases">
        <title>A de novo genome assembly of Solanum verrucosum Schlechtendal, a Mexican diploid species geographically isolated from the other diploid A-genome species in potato relatives.</title>
        <authorList>
            <person name="Hosaka K."/>
        </authorList>
    </citation>
    <scope>NUCLEOTIDE SEQUENCE</scope>
    <source>
        <tissue evidence="4">Young leaves</tissue>
    </source>
</reference>
<keyword evidence="2" id="KW-1133">Transmembrane helix</keyword>
<evidence type="ECO:0000313" key="4">
    <source>
        <dbReference type="EMBL" id="WMV10307.1"/>
    </source>
</evidence>
<dbReference type="Pfam" id="PF01466">
    <property type="entry name" value="Skp1"/>
    <property type="match status" value="1"/>
</dbReference>
<keyword evidence="5" id="KW-1185">Reference proteome</keyword>
<dbReference type="Proteomes" id="UP001234989">
    <property type="component" value="Chromosome 1"/>
</dbReference>
<dbReference type="EMBL" id="CP133612">
    <property type="protein sequence ID" value="WMV10307.1"/>
    <property type="molecule type" value="Genomic_DNA"/>
</dbReference>
<accession>A0AAF0PT90</accession>
<evidence type="ECO:0000256" key="2">
    <source>
        <dbReference type="SAM" id="Phobius"/>
    </source>
</evidence>
<protein>
    <recommendedName>
        <fullName evidence="3">SKP1 component dimerisation domain-containing protein</fullName>
    </recommendedName>
</protein>
<feature type="transmembrane region" description="Helical" evidence="2">
    <location>
        <begin position="113"/>
        <end position="143"/>
    </location>
</feature>
<dbReference type="InterPro" id="IPR036296">
    <property type="entry name" value="SKP1-like_dim_sf"/>
</dbReference>
<dbReference type="InterPro" id="IPR016072">
    <property type="entry name" value="Skp1_comp_dimer"/>
</dbReference>
<dbReference type="AlphaFoldDB" id="A0AAF0PT90"/>
<gene>
    <name evidence="4" type="ORF">MTR67_003692</name>
</gene>
<dbReference type="InterPro" id="IPR016897">
    <property type="entry name" value="SKP1"/>
</dbReference>
<evidence type="ECO:0000313" key="5">
    <source>
        <dbReference type="Proteomes" id="UP001234989"/>
    </source>
</evidence>
<dbReference type="SUPFAM" id="SSF81382">
    <property type="entry name" value="Skp1 dimerisation domain-like"/>
    <property type="match status" value="1"/>
</dbReference>